<dbReference type="SUPFAM" id="SSF48403">
    <property type="entry name" value="Ankyrin repeat"/>
    <property type="match status" value="1"/>
</dbReference>
<proteinExistence type="predicted"/>
<dbReference type="PROSITE" id="PS50297">
    <property type="entry name" value="ANK_REP_REGION"/>
    <property type="match status" value="1"/>
</dbReference>
<dbReference type="PROSITE" id="PS50088">
    <property type="entry name" value="ANK_REPEAT"/>
    <property type="match status" value="1"/>
</dbReference>
<dbReference type="GO" id="GO:0030544">
    <property type="term" value="F:Hsp70 protein binding"/>
    <property type="evidence" value="ECO:0007669"/>
    <property type="project" value="TreeGrafter"/>
</dbReference>
<dbReference type="InterPro" id="IPR002110">
    <property type="entry name" value="Ankyrin_rpt"/>
</dbReference>
<feature type="region of interest" description="Disordered" evidence="2">
    <location>
        <begin position="590"/>
        <end position="635"/>
    </location>
</feature>
<feature type="compositionally biased region" description="Low complexity" evidence="2">
    <location>
        <begin position="105"/>
        <end position="124"/>
    </location>
</feature>
<feature type="transmembrane region" description="Helical" evidence="3">
    <location>
        <begin position="219"/>
        <end position="236"/>
    </location>
</feature>
<keyword evidence="1" id="KW-0040">ANK repeat</keyword>
<feature type="transmembrane region" description="Helical" evidence="3">
    <location>
        <begin position="363"/>
        <end position="382"/>
    </location>
</feature>
<protein>
    <submittedName>
        <fullName evidence="5">Subfamily member 9</fullName>
    </submittedName>
</protein>
<keyword evidence="3" id="KW-0472">Membrane</keyword>
<feature type="transmembrane region" description="Helical" evidence="3">
    <location>
        <begin position="330"/>
        <end position="351"/>
    </location>
</feature>
<gene>
    <name evidence="5" type="ORF">Ctob_001935</name>
</gene>
<evidence type="ECO:0000313" key="6">
    <source>
        <dbReference type="Proteomes" id="UP000037460"/>
    </source>
</evidence>
<dbReference type="InterPro" id="IPR036869">
    <property type="entry name" value="J_dom_sf"/>
</dbReference>
<dbReference type="Proteomes" id="UP000037460">
    <property type="component" value="Unassembled WGS sequence"/>
</dbReference>
<dbReference type="InterPro" id="IPR001623">
    <property type="entry name" value="DnaJ_domain"/>
</dbReference>
<keyword evidence="3" id="KW-0812">Transmembrane</keyword>
<dbReference type="Gene3D" id="1.10.287.110">
    <property type="entry name" value="DnaJ domain"/>
    <property type="match status" value="1"/>
</dbReference>
<name>A0A0M0JBE5_9EUKA</name>
<evidence type="ECO:0000256" key="3">
    <source>
        <dbReference type="SAM" id="Phobius"/>
    </source>
</evidence>
<dbReference type="AlphaFoldDB" id="A0A0M0JBE5"/>
<dbReference type="InterPro" id="IPR036770">
    <property type="entry name" value="Ankyrin_rpt-contain_sf"/>
</dbReference>
<dbReference type="OrthoDB" id="10250354at2759"/>
<dbReference type="Gene3D" id="1.25.40.20">
    <property type="entry name" value="Ankyrin repeat-containing domain"/>
    <property type="match status" value="1"/>
</dbReference>
<keyword evidence="6" id="KW-1185">Reference proteome</keyword>
<dbReference type="SMART" id="SM00271">
    <property type="entry name" value="DnaJ"/>
    <property type="match status" value="1"/>
</dbReference>
<dbReference type="InterPro" id="IPR051100">
    <property type="entry name" value="DnaJ_subfamily_B/C"/>
</dbReference>
<accession>A0A0M0JBE5</accession>
<comment type="caution">
    <text evidence="5">The sequence shown here is derived from an EMBL/GenBank/DDBJ whole genome shotgun (WGS) entry which is preliminary data.</text>
</comment>
<feature type="transmembrane region" description="Helical" evidence="3">
    <location>
        <begin position="301"/>
        <end position="324"/>
    </location>
</feature>
<feature type="compositionally biased region" description="Basic residues" evidence="2">
    <location>
        <begin position="625"/>
        <end position="635"/>
    </location>
</feature>
<dbReference type="PRINTS" id="PR00625">
    <property type="entry name" value="JDOMAIN"/>
</dbReference>
<evidence type="ECO:0000256" key="2">
    <source>
        <dbReference type="SAM" id="MobiDB-lite"/>
    </source>
</evidence>
<dbReference type="Pfam" id="PF00226">
    <property type="entry name" value="DnaJ"/>
    <property type="match status" value="1"/>
</dbReference>
<dbReference type="SUPFAM" id="SSF46565">
    <property type="entry name" value="Chaperone J-domain"/>
    <property type="match status" value="1"/>
</dbReference>
<dbReference type="CDD" id="cd06257">
    <property type="entry name" value="DnaJ"/>
    <property type="match status" value="1"/>
</dbReference>
<evidence type="ECO:0000259" key="4">
    <source>
        <dbReference type="PROSITE" id="PS50076"/>
    </source>
</evidence>
<sequence>MAETAEESKAFLRACQQGQIAEAKALLAAHPSVLDARSTSKGYTAMHYAAMGGVVALVEWLSEVGMDVSVENPEGVTPLQVALEYKRLTVARRLQQLRDAHKKSPAPGAAVPASSSPAGASQPHSYKDADASLPPPPRGAKGKALYYLALLLQWIHWLAVEALPRAARAVGLLYLLRLVSNASQAVWQRVRSKWETTVAMDPELYERLEYLFYYWRARLRWPLRLIGVLLALALAWRFPWHAYALFVVASGALLTYLHPNFAWSTVVPQPAVGAASVAACFLCWLLPYTSLVLLGLGTAGLLVYLGAWQLGAGAGTLLLVFYFLPTLALGLLGLVAWLLFLITLPRICLLLTEMALGGYYMPFHWPFLHVCLLGLVFGTADYKLLLPVGVLLTLLYFFPRSVLSLVALIVLWMLWPIVAAARQQIGLLIEQPYGPAFLDEDAKKAKEKAETPITDEARRLFERYGLGTASAPDLPNRIWQAFTELGLKRSQSEASGLLGEYEGGRAGRLSAEEFLQLVAAEVALAGKTHYDVLRTHRAAMPAELKKGYRRMSLLLHPDKNARESAARAFKRVSDAYTTLSDAYTRAEYDANLDDGGTGEDGLEGGGEAAQAPSFSPDMPSGPPGLKKRKGRPPRR</sequence>
<dbReference type="PROSITE" id="PS50076">
    <property type="entry name" value="DNAJ_2"/>
    <property type="match status" value="1"/>
</dbReference>
<feature type="compositionally biased region" description="Acidic residues" evidence="2">
    <location>
        <begin position="590"/>
        <end position="602"/>
    </location>
</feature>
<feature type="domain" description="J" evidence="4">
    <location>
        <begin position="528"/>
        <end position="592"/>
    </location>
</feature>
<feature type="transmembrane region" description="Helical" evidence="3">
    <location>
        <begin position="271"/>
        <end position="294"/>
    </location>
</feature>
<dbReference type="PANTHER" id="PTHR43908:SF3">
    <property type="entry name" value="AT29763P-RELATED"/>
    <property type="match status" value="1"/>
</dbReference>
<dbReference type="GO" id="GO:0005789">
    <property type="term" value="C:endoplasmic reticulum membrane"/>
    <property type="evidence" value="ECO:0007669"/>
    <property type="project" value="TreeGrafter"/>
</dbReference>
<dbReference type="Pfam" id="PF12796">
    <property type="entry name" value="Ank_2"/>
    <property type="match status" value="1"/>
</dbReference>
<dbReference type="GO" id="GO:0071218">
    <property type="term" value="P:cellular response to misfolded protein"/>
    <property type="evidence" value="ECO:0007669"/>
    <property type="project" value="TreeGrafter"/>
</dbReference>
<feature type="transmembrane region" description="Helical" evidence="3">
    <location>
        <begin position="402"/>
        <end position="421"/>
    </location>
</feature>
<dbReference type="SMART" id="SM00248">
    <property type="entry name" value="ANK"/>
    <property type="match status" value="2"/>
</dbReference>
<organism evidence="5 6">
    <name type="scientific">Chrysochromulina tobinii</name>
    <dbReference type="NCBI Taxonomy" id="1460289"/>
    <lineage>
        <taxon>Eukaryota</taxon>
        <taxon>Haptista</taxon>
        <taxon>Haptophyta</taxon>
        <taxon>Prymnesiophyceae</taxon>
        <taxon>Prymnesiales</taxon>
        <taxon>Chrysochromulinaceae</taxon>
        <taxon>Chrysochromulina</taxon>
    </lineage>
</organism>
<feature type="region of interest" description="Disordered" evidence="2">
    <location>
        <begin position="99"/>
        <end position="134"/>
    </location>
</feature>
<dbReference type="EMBL" id="JWZX01003146">
    <property type="protein sequence ID" value="KOO23909.1"/>
    <property type="molecule type" value="Genomic_DNA"/>
</dbReference>
<reference evidence="6" key="1">
    <citation type="journal article" date="2015" name="PLoS Genet.">
        <title>Genome Sequence and Transcriptome Analyses of Chrysochromulina tobin: Metabolic Tools for Enhanced Algal Fitness in the Prominent Order Prymnesiales (Haptophyceae).</title>
        <authorList>
            <person name="Hovde B.T."/>
            <person name="Deodato C.R."/>
            <person name="Hunsperger H.M."/>
            <person name="Ryken S.A."/>
            <person name="Yost W."/>
            <person name="Jha R.K."/>
            <person name="Patterson J."/>
            <person name="Monnat R.J. Jr."/>
            <person name="Barlow S.B."/>
            <person name="Starkenburg S.R."/>
            <person name="Cattolico R.A."/>
        </authorList>
    </citation>
    <scope>NUCLEOTIDE SEQUENCE</scope>
    <source>
        <strain evidence="6">CCMP291</strain>
    </source>
</reference>
<feature type="transmembrane region" description="Helical" evidence="3">
    <location>
        <begin position="243"/>
        <end position="259"/>
    </location>
</feature>
<evidence type="ECO:0000313" key="5">
    <source>
        <dbReference type="EMBL" id="KOO23909.1"/>
    </source>
</evidence>
<keyword evidence="3" id="KW-1133">Transmembrane helix</keyword>
<dbReference type="PANTHER" id="PTHR43908">
    <property type="entry name" value="AT29763P-RELATED"/>
    <property type="match status" value="1"/>
</dbReference>
<feature type="repeat" description="ANK" evidence="1">
    <location>
        <begin position="41"/>
        <end position="73"/>
    </location>
</feature>
<evidence type="ECO:0000256" key="1">
    <source>
        <dbReference type="PROSITE-ProRule" id="PRU00023"/>
    </source>
</evidence>